<feature type="disulfide bond" evidence="9">
    <location>
        <begin position="456"/>
        <end position="470"/>
    </location>
</feature>
<accession>A0A6H5H1A3</accession>
<protein>
    <recommendedName>
        <fullName evidence="11">Laminin EGF-like domain-containing protein</fullName>
    </recommendedName>
</protein>
<dbReference type="PANTHER" id="PTHR46376">
    <property type="entry name" value="LEUCINE-ZIPPER-LIKE TRANSCRIPTIONAL REGULATOR 1"/>
    <property type="match status" value="1"/>
</dbReference>
<dbReference type="InterPro" id="IPR056863">
    <property type="entry name" value="LMN_ATRN_NET-like_EGF"/>
</dbReference>
<dbReference type="Pfam" id="PF24972">
    <property type="entry name" value="GBD_ATRN"/>
    <property type="match status" value="1"/>
</dbReference>
<dbReference type="InterPro" id="IPR000742">
    <property type="entry name" value="EGF"/>
</dbReference>
<keyword evidence="2" id="KW-0880">Kelch repeat</keyword>
<dbReference type="GO" id="GO:0005794">
    <property type="term" value="C:Golgi apparatus"/>
    <property type="evidence" value="ECO:0007669"/>
    <property type="project" value="TreeGrafter"/>
</dbReference>
<dbReference type="PROSITE" id="PS50027">
    <property type="entry name" value="EGF_LAM_2"/>
    <property type="match status" value="1"/>
</dbReference>
<feature type="transmembrane region" description="Helical" evidence="10">
    <location>
        <begin position="643"/>
        <end position="664"/>
    </location>
</feature>
<evidence type="ECO:0000259" key="11">
    <source>
        <dbReference type="PROSITE" id="PS50027"/>
    </source>
</evidence>
<dbReference type="InterPro" id="IPR016201">
    <property type="entry name" value="PSI"/>
</dbReference>
<feature type="disulfide bond" evidence="9">
    <location>
        <begin position="444"/>
        <end position="453"/>
    </location>
</feature>
<evidence type="ECO:0000256" key="7">
    <source>
        <dbReference type="ARBA" id="ARBA00023180"/>
    </source>
</evidence>
<dbReference type="GO" id="GO:0048513">
    <property type="term" value="P:animal organ development"/>
    <property type="evidence" value="ECO:0007669"/>
    <property type="project" value="UniProtKB-ARBA"/>
</dbReference>
<keyword evidence="6 9" id="KW-1015">Disulfide bond</keyword>
<keyword evidence="5 10" id="KW-0472">Membrane</keyword>
<dbReference type="InterPro" id="IPR002049">
    <property type="entry name" value="LE_dom"/>
</dbReference>
<dbReference type="PANTHER" id="PTHR46376:SF2">
    <property type="entry name" value="DISTRACTED, ISOFORM B"/>
    <property type="match status" value="1"/>
</dbReference>
<dbReference type="GO" id="GO:0048731">
    <property type="term" value="P:system development"/>
    <property type="evidence" value="ECO:0007669"/>
    <property type="project" value="UniProtKB-ARBA"/>
</dbReference>
<evidence type="ECO:0000256" key="4">
    <source>
        <dbReference type="ARBA" id="ARBA00022737"/>
    </source>
</evidence>
<dbReference type="FunFam" id="2.10.25.10:FF:000079">
    <property type="entry name" value="Attractin like 1"/>
    <property type="match status" value="1"/>
</dbReference>
<dbReference type="InterPro" id="IPR051568">
    <property type="entry name" value="LZTR1/Attractin"/>
</dbReference>
<evidence type="ECO:0000256" key="6">
    <source>
        <dbReference type="ARBA" id="ARBA00023157"/>
    </source>
</evidence>
<dbReference type="SUPFAM" id="SSF117281">
    <property type="entry name" value="Kelch motif"/>
    <property type="match status" value="1"/>
</dbReference>
<comment type="caution">
    <text evidence="9">Lacks conserved residue(s) required for the propagation of feature annotation.</text>
</comment>
<evidence type="ECO:0000256" key="2">
    <source>
        <dbReference type="ARBA" id="ARBA00022441"/>
    </source>
</evidence>
<reference evidence="12 13" key="1">
    <citation type="submission" date="2020-02" db="EMBL/GenBank/DDBJ databases">
        <authorList>
            <person name="Ferguson B K."/>
        </authorList>
    </citation>
    <scope>NUCLEOTIDE SEQUENCE [LARGE SCALE GENOMIC DNA]</scope>
</reference>
<evidence type="ECO:0000313" key="13">
    <source>
        <dbReference type="Proteomes" id="UP000479000"/>
    </source>
</evidence>
<dbReference type="GO" id="GO:0016020">
    <property type="term" value="C:membrane"/>
    <property type="evidence" value="ECO:0007669"/>
    <property type="project" value="UniProtKB-SubCell"/>
</dbReference>
<dbReference type="SMART" id="SM00423">
    <property type="entry name" value="PSI"/>
    <property type="match status" value="4"/>
</dbReference>
<dbReference type="InterPro" id="IPR056732">
    <property type="entry name" value="GBD_ATRN"/>
</dbReference>
<sequence>MSPFFIPQSFLFLFRCKHRWKIGPSVIVTWFCLAAVFLEEVSSVSVGPTALALNAPGQPLPPVKCNDLKCYNGDCVNGTCICHDGWRGPSCQWCTGKVNSLRADLPRFGHSAVTFSNSLYIYGGFDGQMLNDLLKYTAGTCYNGSLYTKCLHERPGMKCLWERETGKCVSIYEIKKDIIRQPELDMDEEYYMKCLEGGRSSVMANIVACSQLSNCNSCVHTSLGCGWCPQSNSCMHDHVCKAPVESGGFTSFRAITSATECPPDDVSSCKAHHSCQTCTVHPDCHWTSLDQCTSNTTALDSPEATIVTTCGPSCSEWTSCLNCTQQECIWCHNEQRCVDKTAYTASFPYGQCREWSTQRQRCPLTPGESACQSHKWCSECRDAPECGWCDDGTGTGKGICLPGGNQPNLEQCPSNLWHFTHCPSCQCNGHSTCANNSSVCIQPCANLTQGEHCDTCMPGFYGSPVNGGNCTPCECNNHGTQCQPDTGKCYCTTKGIIGEHCEKCDTANHYQGDPTNNGSCFYDLTIDYQFTFNLSKKDDRHYTQINFKNSPPKPDIDADFSITCSVMAKMNITMKSVNQPEKPLFMNHNCSNFKARFYKNEYNFGAMDNVSLTTFYVYVYDFQPPLWIQISFSQYPKLNLQQFFITFSSCFLLLLLVAAVLWKIKQKYDLYRRRQRLFVEMEQMASRPFSQVLVEIEKRASAMNTPTSPTLKKKECPSPIALEPCDGNRAAVLSLLVRMPTGGGQYTPQGQSAGLAIASALVTLGNPRKVSIETVKGEVKGKSRKTVSSQHPDSCI</sequence>
<organism evidence="12 13">
    <name type="scientific">Nesidiocoris tenuis</name>
    <dbReference type="NCBI Taxonomy" id="355587"/>
    <lineage>
        <taxon>Eukaryota</taxon>
        <taxon>Metazoa</taxon>
        <taxon>Ecdysozoa</taxon>
        <taxon>Arthropoda</taxon>
        <taxon>Hexapoda</taxon>
        <taxon>Insecta</taxon>
        <taxon>Pterygota</taxon>
        <taxon>Neoptera</taxon>
        <taxon>Paraneoptera</taxon>
        <taxon>Hemiptera</taxon>
        <taxon>Heteroptera</taxon>
        <taxon>Panheteroptera</taxon>
        <taxon>Cimicomorpha</taxon>
        <taxon>Miridae</taxon>
        <taxon>Dicyphina</taxon>
        <taxon>Nesidiocoris</taxon>
    </lineage>
</organism>
<dbReference type="EMBL" id="CADCXU010023403">
    <property type="protein sequence ID" value="CAB0010888.1"/>
    <property type="molecule type" value="Genomic_DNA"/>
</dbReference>
<keyword evidence="13" id="KW-1185">Reference proteome</keyword>
<keyword evidence="8 9" id="KW-0424">Laminin EGF-like domain</keyword>
<dbReference type="CDD" id="cd00055">
    <property type="entry name" value="EGF_Lam"/>
    <property type="match status" value="2"/>
</dbReference>
<keyword evidence="10" id="KW-1133">Transmembrane helix</keyword>
<dbReference type="OrthoDB" id="9998912at2759"/>
<dbReference type="InterPro" id="IPR015915">
    <property type="entry name" value="Kelch-typ_b-propeller"/>
</dbReference>
<dbReference type="InterPro" id="IPR002165">
    <property type="entry name" value="Plexin_repeat"/>
</dbReference>
<dbReference type="AlphaFoldDB" id="A0A6H5H1A3"/>
<comment type="subcellular location">
    <subcellularLocation>
        <location evidence="1">Membrane</location>
    </subcellularLocation>
</comment>
<keyword evidence="7" id="KW-0325">Glycoprotein</keyword>
<evidence type="ECO:0000256" key="9">
    <source>
        <dbReference type="PROSITE-ProRule" id="PRU00460"/>
    </source>
</evidence>
<dbReference type="SMART" id="SM00180">
    <property type="entry name" value="EGF_Lam"/>
    <property type="match status" value="2"/>
</dbReference>
<dbReference type="Pfam" id="PF24973">
    <property type="entry name" value="EGF_LMN_ATRN"/>
    <property type="match status" value="1"/>
</dbReference>
<evidence type="ECO:0000256" key="10">
    <source>
        <dbReference type="SAM" id="Phobius"/>
    </source>
</evidence>
<evidence type="ECO:0000313" key="12">
    <source>
        <dbReference type="EMBL" id="CAB0010888.1"/>
    </source>
</evidence>
<dbReference type="Gene3D" id="2.10.25.10">
    <property type="entry name" value="Laminin"/>
    <property type="match status" value="1"/>
</dbReference>
<dbReference type="Pfam" id="PF00053">
    <property type="entry name" value="EGF_laminin"/>
    <property type="match status" value="1"/>
</dbReference>
<dbReference type="SMART" id="SM00181">
    <property type="entry name" value="EGF"/>
    <property type="match status" value="2"/>
</dbReference>
<evidence type="ECO:0000256" key="5">
    <source>
        <dbReference type="ARBA" id="ARBA00023136"/>
    </source>
</evidence>
<dbReference type="Pfam" id="PF01437">
    <property type="entry name" value="PSI"/>
    <property type="match status" value="2"/>
</dbReference>
<evidence type="ECO:0000256" key="1">
    <source>
        <dbReference type="ARBA" id="ARBA00004370"/>
    </source>
</evidence>
<keyword evidence="3" id="KW-0732">Signal</keyword>
<feature type="domain" description="Laminin EGF-like" evidence="11">
    <location>
        <begin position="425"/>
        <end position="472"/>
    </location>
</feature>
<name>A0A6H5H1A3_9HEMI</name>
<keyword evidence="10" id="KW-0812">Transmembrane</keyword>
<dbReference type="Proteomes" id="UP000479000">
    <property type="component" value="Unassembled WGS sequence"/>
</dbReference>
<proteinExistence type="predicted"/>
<evidence type="ECO:0000256" key="8">
    <source>
        <dbReference type="ARBA" id="ARBA00023292"/>
    </source>
</evidence>
<evidence type="ECO:0000256" key="3">
    <source>
        <dbReference type="ARBA" id="ARBA00022729"/>
    </source>
</evidence>
<dbReference type="SUPFAM" id="SSF57196">
    <property type="entry name" value="EGF/Laminin"/>
    <property type="match status" value="1"/>
</dbReference>
<keyword evidence="4" id="KW-0677">Repeat</keyword>
<gene>
    <name evidence="12" type="ORF">NTEN_LOCUS15881</name>
</gene>
<dbReference type="Gene3D" id="2.120.10.80">
    <property type="entry name" value="Kelch-type beta propeller"/>
    <property type="match status" value="1"/>
</dbReference>